<evidence type="ECO:0000259" key="3">
    <source>
        <dbReference type="PROSITE" id="PS51186"/>
    </source>
</evidence>
<dbReference type="EMBL" id="LDOU01000002">
    <property type="protein sequence ID" value="KLV11524.1"/>
    <property type="molecule type" value="Genomic_DNA"/>
</dbReference>
<evidence type="ECO:0000256" key="1">
    <source>
        <dbReference type="ARBA" id="ARBA00022679"/>
    </source>
</evidence>
<dbReference type="PANTHER" id="PTHR43877">
    <property type="entry name" value="AMINOALKYLPHOSPHONATE N-ACETYLTRANSFERASE-RELATED-RELATED"/>
    <property type="match status" value="1"/>
</dbReference>
<dbReference type="Pfam" id="PF00583">
    <property type="entry name" value="Acetyltransf_1"/>
    <property type="match status" value="1"/>
</dbReference>
<name>A0A0J1HIS4_9GAMM</name>
<gene>
    <name evidence="4" type="ORF">ABT57_01965</name>
</gene>
<dbReference type="Gene3D" id="3.40.630.30">
    <property type="match status" value="1"/>
</dbReference>
<comment type="caution">
    <text evidence="4">The sequence shown here is derived from an EMBL/GenBank/DDBJ whole genome shotgun (WGS) entry which is preliminary data.</text>
</comment>
<dbReference type="GO" id="GO:0016747">
    <property type="term" value="F:acyltransferase activity, transferring groups other than amino-acyl groups"/>
    <property type="evidence" value="ECO:0007669"/>
    <property type="project" value="InterPro"/>
</dbReference>
<dbReference type="STRING" id="320778.ABT57_01965"/>
<dbReference type="Proteomes" id="UP000035909">
    <property type="component" value="Unassembled WGS sequence"/>
</dbReference>
<dbReference type="InterPro" id="IPR000182">
    <property type="entry name" value="GNAT_dom"/>
</dbReference>
<dbReference type="InterPro" id="IPR016181">
    <property type="entry name" value="Acyl_CoA_acyltransferase"/>
</dbReference>
<dbReference type="SUPFAM" id="SSF55729">
    <property type="entry name" value="Acyl-CoA N-acyltransferases (Nat)"/>
    <property type="match status" value="1"/>
</dbReference>
<dbReference type="RefSeq" id="WP_047883483.1">
    <property type="nucleotide sequence ID" value="NZ_JAHRDW010000059.1"/>
</dbReference>
<feature type="domain" description="N-acetyltransferase" evidence="3">
    <location>
        <begin position="3"/>
        <end position="143"/>
    </location>
</feature>
<keyword evidence="1" id="KW-0808">Transferase</keyword>
<accession>A0A0J1HIS4</accession>
<sequence length="143" mass="15757">MPFDIVPASLAEASAINGLTRELGYPAENAETTAWLAALLDSEHHVVLLATSKETVIGWLVAEKRLTLESGFKGEITGLVVDVRYRGSGAGRQLVQAALQWAQEAGLERLVVRSNIQRTVSHQFYESLGFRRIKTAHCYEYLG</sequence>
<keyword evidence="5" id="KW-1185">Reference proteome</keyword>
<dbReference type="InterPro" id="IPR050832">
    <property type="entry name" value="Bact_Acetyltransf"/>
</dbReference>
<proteinExistence type="predicted"/>
<reference evidence="4 5" key="1">
    <citation type="submission" date="2015-05" db="EMBL/GenBank/DDBJ databases">
        <title>Photobacterium galathea sp. nov.</title>
        <authorList>
            <person name="Machado H."/>
            <person name="Gram L."/>
        </authorList>
    </citation>
    <scope>NUCLEOTIDE SEQUENCE [LARGE SCALE GENOMIC DNA]</scope>
    <source>
        <strain evidence="4 5">DSM 22954</strain>
    </source>
</reference>
<protein>
    <recommendedName>
        <fullName evidence="3">N-acetyltransferase domain-containing protein</fullName>
    </recommendedName>
</protein>
<dbReference type="PATRIC" id="fig|320778.3.peg.417"/>
<dbReference type="CDD" id="cd04301">
    <property type="entry name" value="NAT_SF"/>
    <property type="match status" value="1"/>
</dbReference>
<evidence type="ECO:0000313" key="5">
    <source>
        <dbReference type="Proteomes" id="UP000035909"/>
    </source>
</evidence>
<keyword evidence="2" id="KW-0012">Acyltransferase</keyword>
<evidence type="ECO:0000256" key="2">
    <source>
        <dbReference type="ARBA" id="ARBA00023315"/>
    </source>
</evidence>
<evidence type="ECO:0000313" key="4">
    <source>
        <dbReference type="EMBL" id="KLV11524.1"/>
    </source>
</evidence>
<dbReference type="AlphaFoldDB" id="A0A0J1HIS4"/>
<dbReference type="PROSITE" id="PS51186">
    <property type="entry name" value="GNAT"/>
    <property type="match status" value="1"/>
</dbReference>
<organism evidence="4 5">
    <name type="scientific">Photobacterium ganghwense</name>
    <dbReference type="NCBI Taxonomy" id="320778"/>
    <lineage>
        <taxon>Bacteria</taxon>
        <taxon>Pseudomonadati</taxon>
        <taxon>Pseudomonadota</taxon>
        <taxon>Gammaproteobacteria</taxon>
        <taxon>Vibrionales</taxon>
        <taxon>Vibrionaceae</taxon>
        <taxon>Photobacterium</taxon>
    </lineage>
</organism>